<sequence>MSTDAFFALWERSQALLPWTPALILLPPLLLAGLLVWPRVAAGVGVLAPWAALPALLAGLAAPATELELPGLLLGSSLMLDPIGKSLLVILALLWLAAGWLAGERIRERGRLLLFLLAMTGSLALTVAGDLVVFLLASTVVGYTLYGLTARQHGAPILIGLLVLSDLVLFELLLLLVKEGAGLSLSAELPARAINDSALLLALAVLGFGAKAALPGLHYWLPRLSSSAAEWIGPLLISFVLGAGLLPWLRLLGPDARTGAPLPDIAGWLVLAGIGLTALLGLLQRTRSGCLGYTIAALSGFTLLLLTRSEPTAMTEGAVTGAMTSAALASGQSALALAALSALPRRPFSPKTVFLVALNGLAVLLLAHALLAFGMALELDLEASTALGLSSYALVGLLLGRLLWHPIPADKLCQGWRAVAAPEPEAKPWVMLFLTLGTAVWALMGTVTMSPAVDPMLALTLIAAMAAGLLLTPLLKHAPQLPPGDLALVLGRWPKTLADLIGLRLARLGASWRDSRRSEARRSSPYSAIVSMIPRSETQLRRWSLALILLLSLMLLLGLLGGHEGH</sequence>
<feature type="transmembrane region" description="Helical" evidence="1">
    <location>
        <begin position="383"/>
        <end position="404"/>
    </location>
</feature>
<keyword evidence="1" id="KW-1133">Transmembrane helix</keyword>
<feature type="transmembrane region" description="Helical" evidence="1">
    <location>
        <begin position="290"/>
        <end position="307"/>
    </location>
</feature>
<evidence type="ECO:0008006" key="4">
    <source>
        <dbReference type="Google" id="ProtNLM"/>
    </source>
</evidence>
<feature type="transmembrane region" description="Helical" evidence="1">
    <location>
        <begin position="83"/>
        <end position="103"/>
    </location>
</feature>
<feature type="transmembrane region" description="Helical" evidence="1">
    <location>
        <begin position="265"/>
        <end position="283"/>
    </location>
</feature>
<feature type="transmembrane region" description="Helical" evidence="1">
    <location>
        <begin position="16"/>
        <end position="37"/>
    </location>
</feature>
<organism evidence="2 3">
    <name type="scientific">Halochromatium glycolicum</name>
    <dbReference type="NCBI Taxonomy" id="85075"/>
    <lineage>
        <taxon>Bacteria</taxon>
        <taxon>Pseudomonadati</taxon>
        <taxon>Pseudomonadota</taxon>
        <taxon>Gammaproteobacteria</taxon>
        <taxon>Chromatiales</taxon>
        <taxon>Chromatiaceae</taxon>
        <taxon>Halochromatium</taxon>
    </lineage>
</organism>
<protein>
    <recommendedName>
        <fullName evidence="4">NADH:quinone oxidoreductase/Mrp antiporter membrane subunit domain-containing protein</fullName>
    </recommendedName>
</protein>
<dbReference type="EMBL" id="NRSJ01000001">
    <property type="protein sequence ID" value="MBK1703063.1"/>
    <property type="molecule type" value="Genomic_DNA"/>
</dbReference>
<keyword evidence="1" id="KW-0472">Membrane</keyword>
<name>A0AAJ0U0B8_9GAMM</name>
<feature type="transmembrane region" description="Helical" evidence="1">
    <location>
        <begin position="232"/>
        <end position="253"/>
    </location>
</feature>
<feature type="transmembrane region" description="Helical" evidence="1">
    <location>
        <begin position="197"/>
        <end position="220"/>
    </location>
</feature>
<dbReference type="RefSeq" id="WP_200343705.1">
    <property type="nucleotide sequence ID" value="NZ_NRSJ01000001.1"/>
</dbReference>
<accession>A0AAJ0U0B8</accession>
<feature type="transmembrane region" description="Helical" evidence="1">
    <location>
        <begin position="352"/>
        <end position="377"/>
    </location>
</feature>
<dbReference type="AlphaFoldDB" id="A0AAJ0U0B8"/>
<keyword evidence="1" id="KW-0812">Transmembrane</keyword>
<keyword evidence="3" id="KW-1185">Reference proteome</keyword>
<evidence type="ECO:0000313" key="3">
    <source>
        <dbReference type="Proteomes" id="UP001296776"/>
    </source>
</evidence>
<reference evidence="2" key="1">
    <citation type="submission" date="2017-08" db="EMBL/GenBank/DDBJ databases">
        <authorList>
            <person name="Imhoff J.F."/>
            <person name="Rahn T."/>
            <person name="Kuenzel S."/>
            <person name="Neulinger S.C."/>
        </authorList>
    </citation>
    <scope>NUCLEOTIDE SEQUENCE</scope>
    <source>
        <strain evidence="2">DSM 11080</strain>
    </source>
</reference>
<feature type="transmembrane region" description="Helical" evidence="1">
    <location>
        <begin position="456"/>
        <end position="475"/>
    </location>
</feature>
<gene>
    <name evidence="2" type="ORF">CKO40_00465</name>
</gene>
<reference evidence="2" key="2">
    <citation type="journal article" date="2020" name="Microorganisms">
        <title>Osmotic Adaptation and Compatible Solute Biosynthesis of Phototrophic Bacteria as Revealed from Genome Analyses.</title>
        <authorList>
            <person name="Imhoff J.F."/>
            <person name="Rahn T."/>
            <person name="Kunzel S."/>
            <person name="Keller A."/>
            <person name="Neulinger S.C."/>
        </authorList>
    </citation>
    <scope>NUCLEOTIDE SEQUENCE</scope>
    <source>
        <strain evidence="2">DSM 11080</strain>
    </source>
</reference>
<feature type="transmembrane region" description="Helical" evidence="1">
    <location>
        <begin position="429"/>
        <end position="450"/>
    </location>
</feature>
<feature type="transmembrane region" description="Helical" evidence="1">
    <location>
        <begin position="157"/>
        <end position="177"/>
    </location>
</feature>
<evidence type="ECO:0000313" key="2">
    <source>
        <dbReference type="EMBL" id="MBK1703063.1"/>
    </source>
</evidence>
<comment type="caution">
    <text evidence="2">The sequence shown here is derived from an EMBL/GenBank/DDBJ whole genome shotgun (WGS) entry which is preliminary data.</text>
</comment>
<dbReference type="Proteomes" id="UP001296776">
    <property type="component" value="Unassembled WGS sequence"/>
</dbReference>
<feature type="transmembrane region" description="Helical" evidence="1">
    <location>
        <begin position="133"/>
        <end position="150"/>
    </location>
</feature>
<feature type="transmembrane region" description="Helical" evidence="1">
    <location>
        <begin position="319"/>
        <end position="340"/>
    </location>
</feature>
<feature type="transmembrane region" description="Helical" evidence="1">
    <location>
        <begin position="110"/>
        <end position="127"/>
    </location>
</feature>
<evidence type="ECO:0000256" key="1">
    <source>
        <dbReference type="SAM" id="Phobius"/>
    </source>
</evidence>
<feature type="transmembrane region" description="Helical" evidence="1">
    <location>
        <begin position="543"/>
        <end position="562"/>
    </location>
</feature>
<proteinExistence type="predicted"/>
<feature type="transmembrane region" description="Helical" evidence="1">
    <location>
        <begin position="44"/>
        <end position="63"/>
    </location>
</feature>